<dbReference type="Proteomes" id="UP000005207">
    <property type="component" value="Linkage group LG20"/>
</dbReference>
<dbReference type="GeneTree" id="ENSGT00940000163873"/>
<dbReference type="FunCoup" id="I3KL95">
    <property type="interactions" value="107"/>
</dbReference>
<evidence type="ECO:0000256" key="1">
    <source>
        <dbReference type="SAM" id="MobiDB-lite"/>
    </source>
</evidence>
<feature type="region of interest" description="Disordered" evidence="1">
    <location>
        <begin position="1"/>
        <end position="20"/>
    </location>
</feature>
<sequence>MERQPLISQPGRDYGVNNPGYIPAAAGTPAMFAPPAAESQGPSAPPASMFDSMPGYEGTVAGGGGFLPPPMPTFPAVQPEPALDQPQWNIPSISENTARDALLLFVKSKCCYSSAPVKDGVITNMEAFNTYRYRLETFTESRSTEWSHEPYTGQTVDAYAQQPPGPWDIPAKTPQFFLDDKQFIKVPYTSSVKPCHNCLGIGRKPCKDCAGAGNKVCWVCNGSRYRHGNDTCTHCSGRGRENCSSCHGQGSRQCDVCKGKQQLLVYIKLTVKWTNNSDAYVVEQLSGLRVENLSKVSGKELFRDTQYMVYPLSGFPDTSVVSASQRFVSEHQGKYMQTSRILQQRQTIELIPITKVTYTWKGKSHIYFVYGNEFKVDADNYPATCCCTVMELCDIWAKMTSSKFDVMKQLKEALNV</sequence>
<dbReference type="AlphaFoldDB" id="I3KL95"/>
<evidence type="ECO:0000313" key="3">
    <source>
        <dbReference type="Proteomes" id="UP000005207"/>
    </source>
</evidence>
<dbReference type="OMA" id="KVHTDDY"/>
<dbReference type="InParanoid" id="I3KL95"/>
<protein>
    <submittedName>
        <fullName evidence="2">Ssu-2 homolog, related sequence 1</fullName>
    </submittedName>
</protein>
<name>I3KL95_ORENI</name>
<dbReference type="GO" id="GO:0042476">
    <property type="term" value="P:odontogenesis"/>
    <property type="evidence" value="ECO:0007669"/>
    <property type="project" value="Ensembl"/>
</dbReference>
<dbReference type="PANTHER" id="PTHR48465:SF1">
    <property type="entry name" value="PROTEIN SSUH2 HOMOLOG"/>
    <property type="match status" value="1"/>
</dbReference>
<gene>
    <name evidence="2" type="primary">ssuh2rs1</name>
</gene>
<dbReference type="InterPro" id="IPR052789">
    <property type="entry name" value="SSUH2_homolog"/>
</dbReference>
<reference evidence="2" key="3">
    <citation type="submission" date="2025-09" db="UniProtKB">
        <authorList>
            <consortium name="Ensembl"/>
        </authorList>
    </citation>
    <scope>IDENTIFICATION</scope>
</reference>
<reference evidence="3" key="1">
    <citation type="submission" date="2012-01" db="EMBL/GenBank/DDBJ databases">
        <title>The Genome Sequence of Oreochromis niloticus (Nile Tilapia).</title>
        <authorList>
            <consortium name="Broad Institute Genome Assembly Team"/>
            <consortium name="Broad Institute Sequencing Platform"/>
            <person name="Di Palma F."/>
            <person name="Johnson J."/>
            <person name="Lander E.S."/>
            <person name="Lindblad-Toh K."/>
        </authorList>
    </citation>
    <scope>NUCLEOTIDE SEQUENCE [LARGE SCALE GENOMIC DNA]</scope>
</reference>
<reference evidence="2" key="2">
    <citation type="submission" date="2025-08" db="UniProtKB">
        <authorList>
            <consortium name="Ensembl"/>
        </authorList>
    </citation>
    <scope>IDENTIFICATION</scope>
</reference>
<feature type="region of interest" description="Disordered" evidence="1">
    <location>
        <begin position="32"/>
        <end position="55"/>
    </location>
</feature>
<organism evidence="2 3">
    <name type="scientific">Oreochromis niloticus</name>
    <name type="common">Nile tilapia</name>
    <name type="synonym">Tilapia nilotica</name>
    <dbReference type="NCBI Taxonomy" id="8128"/>
    <lineage>
        <taxon>Eukaryota</taxon>
        <taxon>Metazoa</taxon>
        <taxon>Chordata</taxon>
        <taxon>Craniata</taxon>
        <taxon>Vertebrata</taxon>
        <taxon>Euteleostomi</taxon>
        <taxon>Actinopterygii</taxon>
        <taxon>Neopterygii</taxon>
        <taxon>Teleostei</taxon>
        <taxon>Neoteleostei</taxon>
        <taxon>Acanthomorphata</taxon>
        <taxon>Ovalentaria</taxon>
        <taxon>Cichlomorphae</taxon>
        <taxon>Cichliformes</taxon>
        <taxon>Cichlidae</taxon>
        <taxon>African cichlids</taxon>
        <taxon>Pseudocrenilabrinae</taxon>
        <taxon>Oreochromini</taxon>
        <taxon>Oreochromis</taxon>
    </lineage>
</organism>
<proteinExistence type="predicted"/>
<accession>I3KL95</accession>
<dbReference type="PANTHER" id="PTHR48465">
    <property type="entry name" value="PROTEIN SSUH2 HOMOLOG"/>
    <property type="match status" value="1"/>
</dbReference>
<keyword evidence="3" id="KW-1185">Reference proteome</keyword>
<dbReference type="HOGENOM" id="CLU_044550_0_0_1"/>
<dbReference type="eggNOG" id="KOG2813">
    <property type="taxonomic scope" value="Eukaryota"/>
</dbReference>
<evidence type="ECO:0000313" key="2">
    <source>
        <dbReference type="Ensembl" id="ENSONIP00000021890.2"/>
    </source>
</evidence>
<dbReference type="Ensembl" id="ENSONIT00000021909.2">
    <property type="protein sequence ID" value="ENSONIP00000021890.2"/>
    <property type="gene ID" value="ENSONIG00000017360.2"/>
</dbReference>